<dbReference type="PANTHER" id="PTHR37611">
    <property type="entry name" value="VIRUS-SPECIFIC-SIGNALING-PATHWAY REGULATED PROTEIN-RELATED"/>
    <property type="match status" value="1"/>
</dbReference>
<dbReference type="Proteomes" id="UP000826271">
    <property type="component" value="Unassembled WGS sequence"/>
</dbReference>
<dbReference type="AlphaFoldDB" id="A0AAV6XVI1"/>
<accession>A0AAV6XVI1</accession>
<evidence type="ECO:0000313" key="2">
    <source>
        <dbReference type="Proteomes" id="UP000826271"/>
    </source>
</evidence>
<keyword evidence="2" id="KW-1185">Reference proteome</keyword>
<evidence type="ECO:0000313" key="1">
    <source>
        <dbReference type="EMBL" id="KAG8386669.1"/>
    </source>
</evidence>
<reference evidence="1" key="1">
    <citation type="submission" date="2019-10" db="EMBL/GenBank/DDBJ databases">
        <authorList>
            <person name="Zhang R."/>
            <person name="Pan Y."/>
            <person name="Wang J."/>
            <person name="Ma R."/>
            <person name="Yu S."/>
        </authorList>
    </citation>
    <scope>NUCLEOTIDE SEQUENCE</scope>
    <source>
        <strain evidence="1">LA-IB0</strain>
        <tissue evidence="1">Leaf</tissue>
    </source>
</reference>
<proteinExistence type="predicted"/>
<name>A0AAV6XVI1_9LAMI</name>
<sequence length="238" mass="27373">MSLLEDSQLLLEDNIGDNHEKLRSVIQPLEAEINDANIDHVESCLEESSSHGYHLEDYRFSDLEQQVLVDSCSTSISDHQDIGDQWIDDMEMAYSYPSDDMITGYFIGDFTDKIATMVEFGGVEDYSQICYDVMTMEEDDYTMVAENGSDTGLVLDVQVDSVMRSGLLELARDIGPMKSGPRTSVMDMEWRPDCKRWAKKKWATEEVAHCKIVHDVRDWAVERNWMEVHYLVMNRDIC</sequence>
<dbReference type="EMBL" id="WHWC01000003">
    <property type="protein sequence ID" value="KAG8386669.1"/>
    <property type="molecule type" value="Genomic_DNA"/>
</dbReference>
<organism evidence="1 2">
    <name type="scientific">Buddleja alternifolia</name>
    <dbReference type="NCBI Taxonomy" id="168488"/>
    <lineage>
        <taxon>Eukaryota</taxon>
        <taxon>Viridiplantae</taxon>
        <taxon>Streptophyta</taxon>
        <taxon>Embryophyta</taxon>
        <taxon>Tracheophyta</taxon>
        <taxon>Spermatophyta</taxon>
        <taxon>Magnoliopsida</taxon>
        <taxon>eudicotyledons</taxon>
        <taxon>Gunneridae</taxon>
        <taxon>Pentapetalae</taxon>
        <taxon>asterids</taxon>
        <taxon>lamiids</taxon>
        <taxon>Lamiales</taxon>
        <taxon>Scrophulariaceae</taxon>
        <taxon>Buddlejeae</taxon>
        <taxon>Buddleja</taxon>
    </lineage>
</organism>
<comment type="caution">
    <text evidence="1">The sequence shown here is derived from an EMBL/GenBank/DDBJ whole genome shotgun (WGS) entry which is preliminary data.</text>
</comment>
<gene>
    <name evidence="1" type="ORF">BUALT_Bualt03G0173100</name>
</gene>
<protein>
    <submittedName>
        <fullName evidence="1">Uncharacterized protein</fullName>
    </submittedName>
</protein>
<dbReference type="PANTHER" id="PTHR37611:SF4">
    <property type="entry name" value="OS06G0538400 PROTEIN"/>
    <property type="match status" value="1"/>
</dbReference>